<dbReference type="EnsemblPlants" id="evm.model.04.2090">
    <property type="protein sequence ID" value="cds.evm.model.04.2090"/>
    <property type="gene ID" value="evm.TU.04.2090"/>
</dbReference>
<evidence type="ECO:0000313" key="2">
    <source>
        <dbReference type="EnsemblPlants" id="cds.evm.model.04.2090"/>
    </source>
</evidence>
<name>A0A803PFL2_CANSA</name>
<evidence type="ECO:0000256" key="1">
    <source>
        <dbReference type="SAM" id="SignalP"/>
    </source>
</evidence>
<organism evidence="2 3">
    <name type="scientific">Cannabis sativa</name>
    <name type="common">Hemp</name>
    <name type="synonym">Marijuana</name>
    <dbReference type="NCBI Taxonomy" id="3483"/>
    <lineage>
        <taxon>Eukaryota</taxon>
        <taxon>Viridiplantae</taxon>
        <taxon>Streptophyta</taxon>
        <taxon>Embryophyta</taxon>
        <taxon>Tracheophyta</taxon>
        <taxon>Spermatophyta</taxon>
        <taxon>Magnoliopsida</taxon>
        <taxon>eudicotyledons</taxon>
        <taxon>Gunneridae</taxon>
        <taxon>Pentapetalae</taxon>
        <taxon>rosids</taxon>
        <taxon>fabids</taxon>
        <taxon>Rosales</taxon>
        <taxon>Cannabaceae</taxon>
        <taxon>Cannabis</taxon>
    </lineage>
</organism>
<proteinExistence type="predicted"/>
<keyword evidence="1" id="KW-0732">Signal</keyword>
<reference evidence="2" key="2">
    <citation type="submission" date="2021-03" db="UniProtKB">
        <authorList>
            <consortium name="EnsemblPlants"/>
        </authorList>
    </citation>
    <scope>IDENTIFICATION</scope>
</reference>
<dbReference type="AlphaFoldDB" id="A0A803PFL2"/>
<dbReference type="InterPro" id="IPR052929">
    <property type="entry name" value="RNase_H-like_EbsB-rel"/>
</dbReference>
<accession>A0A803PFL2</accession>
<feature type="signal peptide" evidence="1">
    <location>
        <begin position="1"/>
        <end position="16"/>
    </location>
</feature>
<feature type="chain" id="PRO_5031518727" description="RNase H type-1 domain-containing protein" evidence="1">
    <location>
        <begin position="17"/>
        <end position="197"/>
    </location>
</feature>
<reference evidence="2" key="1">
    <citation type="submission" date="2018-11" db="EMBL/GenBank/DDBJ databases">
        <authorList>
            <person name="Grassa J C."/>
        </authorList>
    </citation>
    <scope>NUCLEOTIDE SEQUENCE [LARGE SCALE GENOMIC DNA]</scope>
</reference>
<dbReference type="Gramene" id="evm.model.04.2090">
    <property type="protein sequence ID" value="cds.evm.model.04.2090"/>
    <property type="gene ID" value="evm.TU.04.2090"/>
</dbReference>
<sequence>MERLLVLLWHIWYCRNYWVYDQKLFDIKGILGWSFSFARTYQEAHMRIGFVASSHTSTVSPTGRPLEAPWSPPTEGWFKLNIDVGLRPSNCCMSFGLVIQDLIGYCVASAAIPTLGLLASSIAEVMAMLVELQLYFRLGFYNIEVERSMSGILWFNFTSKVGALILLDGGIGEGRVNLVGLKKARIKSLSVGSPSWV</sequence>
<dbReference type="PANTHER" id="PTHR47074">
    <property type="entry name" value="BNAC02G40300D PROTEIN"/>
    <property type="match status" value="1"/>
</dbReference>
<dbReference type="EMBL" id="UZAU01000401">
    <property type="status" value="NOT_ANNOTATED_CDS"/>
    <property type="molecule type" value="Genomic_DNA"/>
</dbReference>
<evidence type="ECO:0000313" key="3">
    <source>
        <dbReference type="Proteomes" id="UP000596661"/>
    </source>
</evidence>
<dbReference type="PANTHER" id="PTHR47074:SF11">
    <property type="entry name" value="REVERSE TRANSCRIPTASE-LIKE PROTEIN"/>
    <property type="match status" value="1"/>
</dbReference>
<dbReference type="Proteomes" id="UP000596661">
    <property type="component" value="Chromosome 4"/>
</dbReference>
<evidence type="ECO:0008006" key="4">
    <source>
        <dbReference type="Google" id="ProtNLM"/>
    </source>
</evidence>
<keyword evidence="3" id="KW-1185">Reference proteome</keyword>
<protein>
    <recommendedName>
        <fullName evidence="4">RNase H type-1 domain-containing protein</fullName>
    </recommendedName>
</protein>